<dbReference type="CDD" id="cd00483">
    <property type="entry name" value="HPPK"/>
    <property type="match status" value="1"/>
</dbReference>
<evidence type="ECO:0000256" key="6">
    <source>
        <dbReference type="ARBA" id="ARBA00022741"/>
    </source>
</evidence>
<dbReference type="PANTHER" id="PTHR43071:SF1">
    <property type="entry name" value="2-AMINO-4-HYDROXY-6-HYDROXYMETHYLDIHYDROPTERIDINE PYROPHOSPHOKINASE"/>
    <property type="match status" value="1"/>
</dbReference>
<accession>A0A0K0XUJ7</accession>
<evidence type="ECO:0000256" key="5">
    <source>
        <dbReference type="ARBA" id="ARBA00022679"/>
    </source>
</evidence>
<evidence type="ECO:0000256" key="1">
    <source>
        <dbReference type="ARBA" id="ARBA00005051"/>
    </source>
</evidence>
<sequence>MSRAWVGLGSNQGDSADLLEQALEAIAALPRTRLLAVSPAYRTPAWGVTDQPDFLNAVAELETDMSPECLLGGLLGIESALGRRREGPRWGPRLIDLDLLLVDGLARSTMELSLPHPRLHERAFVLIPLNDLAPELEIPGRGKVGALLAELPASEREAIRSAPALRYQTVH</sequence>
<dbReference type="NCBIfam" id="TIGR01498">
    <property type="entry name" value="folK"/>
    <property type="match status" value="1"/>
</dbReference>
<dbReference type="UniPathway" id="UPA00077">
    <property type="reaction ID" value="UER00155"/>
</dbReference>
<evidence type="ECO:0000256" key="12">
    <source>
        <dbReference type="ARBA" id="ARBA00033413"/>
    </source>
</evidence>
<dbReference type="InterPro" id="IPR000550">
    <property type="entry name" value="Hppk"/>
</dbReference>
<dbReference type="GO" id="GO:0046656">
    <property type="term" value="P:folic acid biosynthetic process"/>
    <property type="evidence" value="ECO:0007669"/>
    <property type="project" value="UniProtKB-KW"/>
</dbReference>
<comment type="similarity">
    <text evidence="2">Belongs to the HPPK family.</text>
</comment>
<dbReference type="InterPro" id="IPR035907">
    <property type="entry name" value="Hppk_sf"/>
</dbReference>
<evidence type="ECO:0000313" key="13">
    <source>
        <dbReference type="EMBL" id="AKS41297.1"/>
    </source>
</evidence>
<dbReference type="EMBL" id="CP012154">
    <property type="protein sequence ID" value="AKS41297.1"/>
    <property type="molecule type" value="Genomic_DNA"/>
</dbReference>
<evidence type="ECO:0000256" key="11">
    <source>
        <dbReference type="ARBA" id="ARBA00029766"/>
    </source>
</evidence>
<keyword evidence="6" id="KW-0547">Nucleotide-binding</keyword>
<proteinExistence type="inferred from homology"/>
<keyword evidence="5" id="KW-0808">Transferase</keyword>
<name>A0A0K0XUJ7_9GAMM</name>
<keyword evidence="14" id="KW-1185">Reference proteome</keyword>
<dbReference type="RefSeq" id="WP_049724942.1">
    <property type="nucleotide sequence ID" value="NZ_CP012154.1"/>
</dbReference>
<keyword evidence="9" id="KW-0289">Folate biosynthesis</keyword>
<dbReference type="OrthoDB" id="9808041at2"/>
<dbReference type="GO" id="GO:0005524">
    <property type="term" value="F:ATP binding"/>
    <property type="evidence" value="ECO:0007669"/>
    <property type="project" value="UniProtKB-KW"/>
</dbReference>
<evidence type="ECO:0000256" key="4">
    <source>
        <dbReference type="ARBA" id="ARBA00016218"/>
    </source>
</evidence>
<evidence type="ECO:0000313" key="14">
    <source>
        <dbReference type="Proteomes" id="UP000066624"/>
    </source>
</evidence>
<dbReference type="Gene3D" id="3.30.70.560">
    <property type="entry name" value="7,8-Dihydro-6-hydroxymethylpterin-pyrophosphokinase HPPK"/>
    <property type="match status" value="1"/>
</dbReference>
<evidence type="ECO:0000256" key="7">
    <source>
        <dbReference type="ARBA" id="ARBA00022777"/>
    </source>
</evidence>
<dbReference type="Proteomes" id="UP000066624">
    <property type="component" value="Chromosome"/>
</dbReference>
<dbReference type="KEGG" id="wma:WM2015_916"/>
<dbReference type="PROSITE" id="PS00794">
    <property type="entry name" value="HPPK"/>
    <property type="match status" value="1"/>
</dbReference>
<dbReference type="AlphaFoldDB" id="A0A0K0XUJ7"/>
<keyword evidence="8" id="KW-0067">ATP-binding</keyword>
<comment type="pathway">
    <text evidence="1">Cofactor biosynthesis; tetrahydrofolate biosynthesis; 2-amino-4-hydroxy-6-hydroxymethyl-7,8-dihydropteridine diphosphate from 7,8-dihydroneopterin triphosphate: step 4/4.</text>
</comment>
<dbReference type="GO" id="GO:0016301">
    <property type="term" value="F:kinase activity"/>
    <property type="evidence" value="ECO:0007669"/>
    <property type="project" value="UniProtKB-KW"/>
</dbReference>
<evidence type="ECO:0000256" key="8">
    <source>
        <dbReference type="ARBA" id="ARBA00022840"/>
    </source>
</evidence>
<evidence type="ECO:0000256" key="9">
    <source>
        <dbReference type="ARBA" id="ARBA00022909"/>
    </source>
</evidence>
<evidence type="ECO:0000256" key="3">
    <source>
        <dbReference type="ARBA" id="ARBA00013253"/>
    </source>
</evidence>
<dbReference type="SUPFAM" id="SSF55083">
    <property type="entry name" value="6-hydroxymethyl-7,8-dihydropterin pyrophosphokinase, HPPK"/>
    <property type="match status" value="1"/>
</dbReference>
<evidence type="ECO:0000256" key="2">
    <source>
        <dbReference type="ARBA" id="ARBA00005810"/>
    </source>
</evidence>
<dbReference type="EC" id="2.7.6.3" evidence="3"/>
<dbReference type="PATRIC" id="fig|1579979.3.peg.938"/>
<dbReference type="Pfam" id="PF01288">
    <property type="entry name" value="HPPK"/>
    <property type="match status" value="1"/>
</dbReference>
<reference evidence="13 14" key="1">
    <citation type="submission" date="2015-07" db="EMBL/GenBank/DDBJ databases">
        <authorList>
            <person name="Noorani M."/>
        </authorList>
    </citation>
    <scope>NUCLEOTIDE SEQUENCE [LARGE SCALE GENOMIC DNA]</scope>
    <source>
        <strain evidence="13 14">KCTC 42284</strain>
    </source>
</reference>
<organism evidence="13 14">
    <name type="scientific">Wenzhouxiangella marina</name>
    <dbReference type="NCBI Taxonomy" id="1579979"/>
    <lineage>
        <taxon>Bacteria</taxon>
        <taxon>Pseudomonadati</taxon>
        <taxon>Pseudomonadota</taxon>
        <taxon>Gammaproteobacteria</taxon>
        <taxon>Chromatiales</taxon>
        <taxon>Wenzhouxiangellaceae</taxon>
        <taxon>Wenzhouxiangella</taxon>
    </lineage>
</organism>
<gene>
    <name evidence="13" type="ORF">WM2015_916</name>
</gene>
<protein>
    <recommendedName>
        <fullName evidence="4">2-amino-4-hydroxy-6-hydroxymethyldihydropteridine pyrophosphokinase</fullName>
        <ecNumber evidence="3">2.7.6.3</ecNumber>
    </recommendedName>
    <alternativeName>
        <fullName evidence="11">6-hydroxymethyl-7,8-dihydropterin pyrophosphokinase</fullName>
    </alternativeName>
    <alternativeName>
        <fullName evidence="12">7,8-dihydro-6-hydroxymethylpterin-pyrophosphokinase</fullName>
    </alternativeName>
</protein>
<dbReference type="GO" id="GO:0003848">
    <property type="term" value="F:2-amino-4-hydroxy-6-hydroxymethyldihydropteridine diphosphokinase activity"/>
    <property type="evidence" value="ECO:0007669"/>
    <property type="project" value="UniProtKB-EC"/>
</dbReference>
<comment type="function">
    <text evidence="10">Catalyzes the transfer of pyrophosphate from adenosine triphosphate (ATP) to 6-hydroxymethyl-7,8-dihydropterin, an enzymatic step in folate biosynthesis pathway.</text>
</comment>
<dbReference type="STRING" id="1579979.WM2015_916"/>
<dbReference type="GO" id="GO:0046654">
    <property type="term" value="P:tetrahydrofolate biosynthetic process"/>
    <property type="evidence" value="ECO:0007669"/>
    <property type="project" value="UniProtKB-UniPathway"/>
</dbReference>
<dbReference type="PANTHER" id="PTHR43071">
    <property type="entry name" value="2-AMINO-4-HYDROXY-6-HYDROXYMETHYLDIHYDROPTERIDINE PYROPHOSPHOKINASE"/>
    <property type="match status" value="1"/>
</dbReference>
<evidence type="ECO:0000256" key="10">
    <source>
        <dbReference type="ARBA" id="ARBA00029409"/>
    </source>
</evidence>
<keyword evidence="7 13" id="KW-0418">Kinase</keyword>